<dbReference type="OrthoDB" id="3482841at2759"/>
<dbReference type="EMBL" id="KZ613787">
    <property type="protein sequence ID" value="PMD60992.1"/>
    <property type="molecule type" value="Genomic_DNA"/>
</dbReference>
<sequence>MAFPITYPAVSGPGRLLEICSFRRSSIPESRYDEVFNGITAKTSQFPIARQTLSGRKASKEERDITVLIADWTSADEKDIFEPGPEYQGIKPAFGELVNAGNPTFACHHIILPGLGVTPEAGRYVAEFFSVSGLKQGEFAEKLREHVESLVGDTMPIFFHAAPSRENAEVVVAVSGWKSGVNAGAYMAGDFKKLQETTRPICTEVVIYQADMKKWEASQ</sequence>
<evidence type="ECO:0000313" key="2">
    <source>
        <dbReference type="Proteomes" id="UP000235371"/>
    </source>
</evidence>
<protein>
    <recommendedName>
        <fullName evidence="3">ABM domain-containing protein</fullName>
    </recommendedName>
</protein>
<proteinExistence type="predicted"/>
<name>A0A2J6TDC7_9HELO</name>
<dbReference type="Proteomes" id="UP000235371">
    <property type="component" value="Unassembled WGS sequence"/>
</dbReference>
<evidence type="ECO:0000313" key="1">
    <source>
        <dbReference type="EMBL" id="PMD60992.1"/>
    </source>
</evidence>
<dbReference type="GeneID" id="36588170"/>
<dbReference type="AlphaFoldDB" id="A0A2J6TDC7"/>
<reference evidence="1 2" key="1">
    <citation type="submission" date="2016-04" db="EMBL/GenBank/DDBJ databases">
        <title>A degradative enzymes factory behind the ericoid mycorrhizal symbiosis.</title>
        <authorList>
            <consortium name="DOE Joint Genome Institute"/>
            <person name="Martino E."/>
            <person name="Morin E."/>
            <person name="Grelet G."/>
            <person name="Kuo A."/>
            <person name="Kohler A."/>
            <person name="Daghino S."/>
            <person name="Barry K."/>
            <person name="Choi C."/>
            <person name="Cichocki N."/>
            <person name="Clum A."/>
            <person name="Copeland A."/>
            <person name="Hainaut M."/>
            <person name="Haridas S."/>
            <person name="Labutti K."/>
            <person name="Lindquist E."/>
            <person name="Lipzen A."/>
            <person name="Khouja H.-R."/>
            <person name="Murat C."/>
            <person name="Ohm R."/>
            <person name="Olson A."/>
            <person name="Spatafora J."/>
            <person name="Veneault-Fourrey C."/>
            <person name="Henrissat B."/>
            <person name="Grigoriev I."/>
            <person name="Martin F."/>
            <person name="Perotto S."/>
        </authorList>
    </citation>
    <scope>NUCLEOTIDE SEQUENCE [LARGE SCALE GENOMIC DNA]</scope>
    <source>
        <strain evidence="1 2">E</strain>
    </source>
</reference>
<keyword evidence="2" id="KW-1185">Reference proteome</keyword>
<accession>A0A2J6TDC7</accession>
<evidence type="ECO:0008006" key="3">
    <source>
        <dbReference type="Google" id="ProtNLM"/>
    </source>
</evidence>
<gene>
    <name evidence="1" type="ORF">K444DRAFT_612260</name>
</gene>
<dbReference type="RefSeq" id="XP_024737896.1">
    <property type="nucleotide sequence ID" value="XM_024880093.1"/>
</dbReference>
<dbReference type="InParanoid" id="A0A2J6TDC7"/>
<organism evidence="1 2">
    <name type="scientific">Hyaloscypha bicolor E</name>
    <dbReference type="NCBI Taxonomy" id="1095630"/>
    <lineage>
        <taxon>Eukaryota</taxon>
        <taxon>Fungi</taxon>
        <taxon>Dikarya</taxon>
        <taxon>Ascomycota</taxon>
        <taxon>Pezizomycotina</taxon>
        <taxon>Leotiomycetes</taxon>
        <taxon>Helotiales</taxon>
        <taxon>Hyaloscyphaceae</taxon>
        <taxon>Hyaloscypha</taxon>
        <taxon>Hyaloscypha bicolor</taxon>
    </lineage>
</organism>